<proteinExistence type="predicted"/>
<evidence type="ECO:0000313" key="1">
    <source>
        <dbReference type="EMBL" id="JAD70319.1"/>
    </source>
</evidence>
<sequence>MEPALDFELEEGFHGPQARLEHGWRRERQLGGASFRGRPRCNRAKEMRHVYEPQQIVEELAKVFARLEPLMQIEGLDLLGSSNGDRQQ</sequence>
<reference evidence="1" key="1">
    <citation type="submission" date="2014-09" db="EMBL/GenBank/DDBJ databases">
        <authorList>
            <person name="Magalhaes I.L.F."/>
            <person name="Oliveira U."/>
            <person name="Santos F.R."/>
            <person name="Vidigal T.H.D.A."/>
            <person name="Brescovit A.D."/>
            <person name="Santos A.J."/>
        </authorList>
    </citation>
    <scope>NUCLEOTIDE SEQUENCE</scope>
    <source>
        <tissue evidence="1">Shoot tissue taken approximately 20 cm above the soil surface</tissue>
    </source>
</reference>
<reference evidence="1" key="2">
    <citation type="journal article" date="2015" name="Data Brief">
        <title>Shoot transcriptome of the giant reed, Arundo donax.</title>
        <authorList>
            <person name="Barrero R.A."/>
            <person name="Guerrero F.D."/>
            <person name="Moolhuijzen P."/>
            <person name="Goolsby J.A."/>
            <person name="Tidwell J."/>
            <person name="Bellgard S.E."/>
            <person name="Bellgard M.I."/>
        </authorList>
    </citation>
    <scope>NUCLEOTIDE SEQUENCE</scope>
    <source>
        <tissue evidence="1">Shoot tissue taken approximately 20 cm above the soil surface</tissue>
    </source>
</reference>
<organism evidence="1">
    <name type="scientific">Arundo donax</name>
    <name type="common">Giant reed</name>
    <name type="synonym">Donax arundinaceus</name>
    <dbReference type="NCBI Taxonomy" id="35708"/>
    <lineage>
        <taxon>Eukaryota</taxon>
        <taxon>Viridiplantae</taxon>
        <taxon>Streptophyta</taxon>
        <taxon>Embryophyta</taxon>
        <taxon>Tracheophyta</taxon>
        <taxon>Spermatophyta</taxon>
        <taxon>Magnoliopsida</taxon>
        <taxon>Liliopsida</taxon>
        <taxon>Poales</taxon>
        <taxon>Poaceae</taxon>
        <taxon>PACMAD clade</taxon>
        <taxon>Arundinoideae</taxon>
        <taxon>Arundineae</taxon>
        <taxon>Arundo</taxon>
    </lineage>
</organism>
<protein>
    <submittedName>
        <fullName evidence="1">Uncharacterized protein</fullName>
    </submittedName>
</protein>
<dbReference type="AlphaFoldDB" id="A0A0A9C1Z7"/>
<accession>A0A0A9C1Z7</accession>
<name>A0A0A9C1Z7_ARUDO</name>
<dbReference type="EMBL" id="GBRH01227576">
    <property type="protein sequence ID" value="JAD70319.1"/>
    <property type="molecule type" value="Transcribed_RNA"/>
</dbReference>